<keyword evidence="1" id="KW-0929">Antimicrobial</keyword>
<comment type="caution">
    <text evidence="3">The sequence shown here is derived from an EMBL/GenBank/DDBJ whole genome shotgun (WGS) entry which is preliminary data.</text>
</comment>
<protein>
    <submittedName>
        <fullName evidence="3">Uncharacterized protein</fullName>
    </submittedName>
</protein>
<name>A0ABW1PWP8_9ENTR</name>
<dbReference type="RefSeq" id="WP_223878703.1">
    <property type="nucleotide sequence ID" value="NZ_JBHSRG010000004.1"/>
</dbReference>
<dbReference type="InterPro" id="IPR023347">
    <property type="entry name" value="Lysozyme_dom_sf"/>
</dbReference>
<proteinExistence type="predicted"/>
<evidence type="ECO:0000313" key="4">
    <source>
        <dbReference type="Proteomes" id="UP001596169"/>
    </source>
</evidence>
<dbReference type="EMBL" id="JBHSRG010000004">
    <property type="protein sequence ID" value="MFC6121044.1"/>
    <property type="molecule type" value="Genomic_DNA"/>
</dbReference>
<organism evidence="3 4">
    <name type="scientific">Citrobacter bitternis</name>
    <dbReference type="NCBI Taxonomy" id="1585982"/>
    <lineage>
        <taxon>Bacteria</taxon>
        <taxon>Pseudomonadati</taxon>
        <taxon>Pseudomonadota</taxon>
        <taxon>Gammaproteobacteria</taxon>
        <taxon>Enterobacterales</taxon>
        <taxon>Enterobacteriaceae</taxon>
        <taxon>Citrobacter</taxon>
    </lineage>
</organism>
<evidence type="ECO:0000256" key="2">
    <source>
        <dbReference type="ARBA" id="ARBA00022638"/>
    </source>
</evidence>
<keyword evidence="4" id="KW-1185">Reference proteome</keyword>
<evidence type="ECO:0000256" key="1">
    <source>
        <dbReference type="ARBA" id="ARBA00022529"/>
    </source>
</evidence>
<dbReference type="Gene3D" id="1.10.530.40">
    <property type="match status" value="1"/>
</dbReference>
<accession>A0ABW1PWP8</accession>
<gene>
    <name evidence="3" type="ORF">ACFPZP_08205</name>
</gene>
<evidence type="ECO:0000313" key="3">
    <source>
        <dbReference type="EMBL" id="MFC6121044.1"/>
    </source>
</evidence>
<reference evidence="4" key="1">
    <citation type="journal article" date="2019" name="Int. J. Syst. Evol. Microbiol.">
        <title>The Global Catalogue of Microorganisms (GCM) 10K type strain sequencing project: providing services to taxonomists for standard genome sequencing and annotation.</title>
        <authorList>
            <consortium name="The Broad Institute Genomics Platform"/>
            <consortium name="The Broad Institute Genome Sequencing Center for Infectious Disease"/>
            <person name="Wu L."/>
            <person name="Ma J."/>
        </authorList>
    </citation>
    <scope>NUCLEOTIDE SEQUENCE [LARGE SCALE GENOMIC DNA]</scope>
    <source>
        <strain evidence="4">JCM30009</strain>
    </source>
</reference>
<dbReference type="Proteomes" id="UP001596169">
    <property type="component" value="Unassembled WGS sequence"/>
</dbReference>
<sequence>MSHSSSRRKVLDIEGLLVHRASHARSCANHVANRLGITRSELLMKVEKETGASLISPLTEDELMKAFNFGKLSYVQQIELFKRSYLEKKNYAKPFYEKTAAKKTHASSWDQLDQKIKDVVVDIFYQGIRHPASLIEAAIVGRTALINFIREDSSLMRYEPTRHRIRYLQ</sequence>
<keyword evidence="2" id="KW-0081">Bacteriolytic enzyme</keyword>